<dbReference type="Proteomes" id="UP000008383">
    <property type="component" value="Unassembled WGS sequence"/>
</dbReference>
<dbReference type="SUPFAM" id="SSF50494">
    <property type="entry name" value="Trypsin-like serine proteases"/>
    <property type="match status" value="1"/>
</dbReference>
<comment type="caution">
    <text evidence="1">The sequence shown here is derived from an EMBL/GenBank/DDBJ whole genome shotgun (WGS) entry which is preliminary data.</text>
</comment>
<evidence type="ECO:0000313" key="2">
    <source>
        <dbReference type="Proteomes" id="UP000008383"/>
    </source>
</evidence>
<proteinExistence type="predicted"/>
<dbReference type="KEGG" id="tve:TRV_04783"/>
<dbReference type="Pfam" id="PF08192">
    <property type="entry name" value="Peptidase_S64"/>
    <property type="match status" value="1"/>
</dbReference>
<dbReference type="OrthoDB" id="4497426at2759"/>
<dbReference type="GeneID" id="9577952"/>
<dbReference type="RefSeq" id="XP_003021110.1">
    <property type="nucleotide sequence ID" value="XM_003021064.1"/>
</dbReference>
<protein>
    <submittedName>
        <fullName evidence="1">Uncharacterized protein</fullName>
    </submittedName>
</protein>
<dbReference type="InterPro" id="IPR012985">
    <property type="entry name" value="Peptidase_S64_Ssy5"/>
</dbReference>
<evidence type="ECO:0000313" key="1">
    <source>
        <dbReference type="EMBL" id="EFE40492.1"/>
    </source>
</evidence>
<name>D4DCD0_TRIVH</name>
<dbReference type="InterPro" id="IPR009003">
    <property type="entry name" value="Peptidase_S1_PA"/>
</dbReference>
<dbReference type="EMBL" id="ACYE01000243">
    <property type="protein sequence ID" value="EFE40492.1"/>
    <property type="molecule type" value="Genomic_DNA"/>
</dbReference>
<gene>
    <name evidence="1" type="ORF">TRV_04783</name>
</gene>
<sequence>MNVSEGLSEQFRERLMNLALEYLGRYQLRYHRLMVVRRYSEGLNPSPADNTLYISLYTPPNDNWVKALEDILLAIKPLHFTGRVEMIDYRALGGMKTFSPNVPDQLVQEWEQIQSVIIHRLASTNINWKAMMLLKRGYWEEVAVNTIVIKASIPSRALAISTRDRVTFDLDNILERFDLQVEIVRSDLMWGLFAEPPSTDPRNVSLGWPFTNIYNLMGMSIARADTPYMTGTLGGYFCFTDAAGCEQLLGLTCYHVIGTGPDGEVDSRSDIQATIDYTMQKMCTPSANTRVLSEEYREIAIQANEARERELNEIRLFNPNIGTVVATSGLGNRSLSSGVESHLSLMDWALIHIKNGRKTFNYIAETAPASTPSWKPESLFVIRRAPISNFQDIVVKKGRTTGATSGILDGLVPAALRIPGFPVGVHRRGWVIVSKDMPFAENGDSGAWVLNMSGQVVGMIFAGDKADGTALIAPMDLIVKDIEDKLGIPRGSLRLKD</sequence>
<accession>D4DCD0</accession>
<keyword evidence="2" id="KW-1185">Reference proteome</keyword>
<dbReference type="HOGENOM" id="CLU_042707_0_0_1"/>
<reference evidence="2" key="1">
    <citation type="journal article" date="2011" name="Genome Biol.">
        <title>Comparative and functional genomics provide insights into the pathogenicity of dermatophytic fungi.</title>
        <authorList>
            <person name="Burmester A."/>
            <person name="Shelest E."/>
            <person name="Gloeckner G."/>
            <person name="Heddergott C."/>
            <person name="Schindler S."/>
            <person name="Staib P."/>
            <person name="Heidel A."/>
            <person name="Felder M."/>
            <person name="Petzold A."/>
            <person name="Szafranski K."/>
            <person name="Feuermann M."/>
            <person name="Pedruzzi I."/>
            <person name="Priebe S."/>
            <person name="Groth M."/>
            <person name="Winkler R."/>
            <person name="Li W."/>
            <person name="Kniemeyer O."/>
            <person name="Schroeckh V."/>
            <person name="Hertweck C."/>
            <person name="Hube B."/>
            <person name="White T.C."/>
            <person name="Platzer M."/>
            <person name="Guthke R."/>
            <person name="Heitman J."/>
            <person name="Woestemeyer J."/>
            <person name="Zipfel P.F."/>
            <person name="Monod M."/>
            <person name="Brakhage A.A."/>
        </authorList>
    </citation>
    <scope>NUCLEOTIDE SEQUENCE [LARGE SCALE GENOMIC DNA]</scope>
    <source>
        <strain evidence="2">HKI 0517</strain>
    </source>
</reference>
<organism evidence="1 2">
    <name type="scientific">Trichophyton verrucosum (strain HKI 0517)</name>
    <dbReference type="NCBI Taxonomy" id="663202"/>
    <lineage>
        <taxon>Eukaryota</taxon>
        <taxon>Fungi</taxon>
        <taxon>Dikarya</taxon>
        <taxon>Ascomycota</taxon>
        <taxon>Pezizomycotina</taxon>
        <taxon>Eurotiomycetes</taxon>
        <taxon>Eurotiomycetidae</taxon>
        <taxon>Onygenales</taxon>
        <taxon>Arthrodermataceae</taxon>
        <taxon>Trichophyton</taxon>
    </lineage>
</organism>
<dbReference type="AlphaFoldDB" id="D4DCD0"/>